<comment type="caution">
    <text evidence="1">The sequence shown here is derived from an EMBL/GenBank/DDBJ whole genome shotgun (WGS) entry which is preliminary data.</text>
</comment>
<keyword evidence="2" id="KW-1185">Reference proteome</keyword>
<gene>
    <name evidence="1" type="ORF">Golob_012159</name>
</gene>
<evidence type="ECO:0000313" key="1">
    <source>
        <dbReference type="EMBL" id="MBA0567421.1"/>
    </source>
</evidence>
<dbReference type="EMBL" id="JABEZX010000009">
    <property type="protein sequence ID" value="MBA0567421.1"/>
    <property type="molecule type" value="Genomic_DNA"/>
</dbReference>
<dbReference type="AlphaFoldDB" id="A0A7J8MRR7"/>
<dbReference type="Proteomes" id="UP000593572">
    <property type="component" value="Unassembled WGS sequence"/>
</dbReference>
<name>A0A7J8MRR7_9ROSI</name>
<sequence>MDIVVNVRGSEFECPEAHYLRNSLIVMGEIGGNDY</sequence>
<evidence type="ECO:0000313" key="2">
    <source>
        <dbReference type="Proteomes" id="UP000593572"/>
    </source>
</evidence>
<organism evidence="1 2">
    <name type="scientific">Gossypium lobatum</name>
    <dbReference type="NCBI Taxonomy" id="34289"/>
    <lineage>
        <taxon>Eukaryota</taxon>
        <taxon>Viridiplantae</taxon>
        <taxon>Streptophyta</taxon>
        <taxon>Embryophyta</taxon>
        <taxon>Tracheophyta</taxon>
        <taxon>Spermatophyta</taxon>
        <taxon>Magnoliopsida</taxon>
        <taxon>eudicotyledons</taxon>
        <taxon>Gunneridae</taxon>
        <taxon>Pentapetalae</taxon>
        <taxon>rosids</taxon>
        <taxon>malvids</taxon>
        <taxon>Malvales</taxon>
        <taxon>Malvaceae</taxon>
        <taxon>Malvoideae</taxon>
        <taxon>Gossypium</taxon>
    </lineage>
</organism>
<protein>
    <submittedName>
        <fullName evidence="1">Uncharacterized protein</fullName>
    </submittedName>
</protein>
<reference evidence="1 2" key="1">
    <citation type="journal article" date="2019" name="Genome Biol. Evol.">
        <title>Insights into the evolution of the New World diploid cottons (Gossypium, subgenus Houzingenia) based on genome sequencing.</title>
        <authorList>
            <person name="Grover C.E."/>
            <person name="Arick M.A. 2nd"/>
            <person name="Thrash A."/>
            <person name="Conover J.L."/>
            <person name="Sanders W.S."/>
            <person name="Peterson D.G."/>
            <person name="Frelichowski J.E."/>
            <person name="Scheffler J.A."/>
            <person name="Scheffler B.E."/>
            <person name="Wendel J.F."/>
        </authorList>
    </citation>
    <scope>NUCLEOTIDE SEQUENCE [LARGE SCALE GENOMIC DNA]</scope>
    <source>
        <strain evidence="1">157</strain>
        <tissue evidence="1">Leaf</tissue>
    </source>
</reference>
<feature type="non-terminal residue" evidence="1">
    <location>
        <position position="35"/>
    </location>
</feature>
<accession>A0A7J8MRR7</accession>
<proteinExistence type="predicted"/>